<accession>A0A0S4JGJ1</accession>
<dbReference type="EMBL" id="CYKH01001716">
    <property type="protein sequence ID" value="CUG89256.1"/>
    <property type="molecule type" value="Genomic_DNA"/>
</dbReference>
<gene>
    <name evidence="1" type="ORF">BSAL_20120</name>
</gene>
<dbReference type="VEuPathDB" id="TriTrypDB:BSAL_20120"/>
<organism evidence="1 2">
    <name type="scientific">Bodo saltans</name>
    <name type="common">Flagellated protozoan</name>
    <dbReference type="NCBI Taxonomy" id="75058"/>
    <lineage>
        <taxon>Eukaryota</taxon>
        <taxon>Discoba</taxon>
        <taxon>Euglenozoa</taxon>
        <taxon>Kinetoplastea</taxon>
        <taxon>Metakinetoplastina</taxon>
        <taxon>Eubodonida</taxon>
        <taxon>Bodonidae</taxon>
        <taxon>Bodo</taxon>
    </lineage>
</organism>
<keyword evidence="2" id="KW-1185">Reference proteome</keyword>
<evidence type="ECO:0000313" key="1">
    <source>
        <dbReference type="EMBL" id="CUG89256.1"/>
    </source>
</evidence>
<proteinExistence type="predicted"/>
<evidence type="ECO:0000313" key="2">
    <source>
        <dbReference type="Proteomes" id="UP000051952"/>
    </source>
</evidence>
<name>A0A0S4JGJ1_BODSA</name>
<protein>
    <submittedName>
        <fullName evidence="1">Uncharacterized protein</fullName>
    </submittedName>
</protein>
<reference evidence="2" key="1">
    <citation type="submission" date="2015-09" db="EMBL/GenBank/DDBJ databases">
        <authorList>
            <consortium name="Pathogen Informatics"/>
        </authorList>
    </citation>
    <scope>NUCLEOTIDE SEQUENCE [LARGE SCALE GENOMIC DNA]</scope>
    <source>
        <strain evidence="2">Lake Konstanz</strain>
    </source>
</reference>
<dbReference type="AlphaFoldDB" id="A0A0S4JGJ1"/>
<sequence length="86" mass="9138">MAEEAIELIATIVRDSEHHVTSVDTAKLARLHAVLLDAESGTSMIAARSDIVMSLPQQLVGVINSPLVSAKNRFCALGILVALSRT</sequence>
<dbReference type="Proteomes" id="UP000051952">
    <property type="component" value="Unassembled WGS sequence"/>
</dbReference>